<keyword evidence="2" id="KW-1185">Reference proteome</keyword>
<evidence type="ECO:0000313" key="2">
    <source>
        <dbReference type="Proteomes" id="UP000295438"/>
    </source>
</evidence>
<dbReference type="InterPro" id="IPR025316">
    <property type="entry name" value="DUF4221"/>
</dbReference>
<dbReference type="EMBL" id="SMUW01000010">
    <property type="protein sequence ID" value="TDK51234.1"/>
    <property type="molecule type" value="Genomic_DNA"/>
</dbReference>
<comment type="caution">
    <text evidence="1">The sequence shown here is derived from an EMBL/GenBank/DDBJ whole genome shotgun (WGS) entry which is preliminary data.</text>
</comment>
<dbReference type="Proteomes" id="UP000295438">
    <property type="component" value="Unassembled WGS sequence"/>
</dbReference>
<evidence type="ECO:0000313" key="1">
    <source>
        <dbReference type="EMBL" id="TDK51234.1"/>
    </source>
</evidence>
<sequence>MKYFIIPFIAIIFCGCTERTTEFENTKKIYSIDTVRINSRNEILDIWGFLSFSDIDSAKKSIFFYNSYNHSIDQIDLNRLEFIKRLKFEKEGPNGTGDIFHEFNVLKGNRIFMKSFEKSGIFDQNGTLIRRIDWRNSVGFNGKKYFDFPKRQILIESDSSIVVGLSYDYENIEVHLDILSLEENSVERLKLNSKKSYGDLSFRSANSGNIIDPSIEFKFQNEKVIISYEFSNEIVVYDPHDKSLKFIDYNPKLTPKRVAPSKIHIGSIEEIQKELNYFYEQVAYYRPEWDSKSKHYFRLSSKTIFSEEIENNIKSSNRQIKKNKVFITVFDSDFNLVEELEIKELSEIDNDYFIKDGKLWLLINLDDELGFVRLSLSNLLKQ</sequence>
<organism evidence="1 2">
    <name type="scientific">Algoriphagus formosus</name>
    <dbReference type="NCBI Taxonomy" id="2007308"/>
    <lineage>
        <taxon>Bacteria</taxon>
        <taxon>Pseudomonadati</taxon>
        <taxon>Bacteroidota</taxon>
        <taxon>Cytophagia</taxon>
        <taxon>Cytophagales</taxon>
        <taxon>Cyclobacteriaceae</taxon>
        <taxon>Algoriphagus</taxon>
    </lineage>
</organism>
<gene>
    <name evidence="1" type="ORF">E1898_00135</name>
</gene>
<dbReference type="Pfam" id="PF13970">
    <property type="entry name" value="DUF4221"/>
    <property type="match status" value="1"/>
</dbReference>
<dbReference type="RefSeq" id="WP_133389360.1">
    <property type="nucleotide sequence ID" value="NZ_SMUW01000010.1"/>
</dbReference>
<proteinExistence type="predicted"/>
<accession>A0A4V3ASM5</accession>
<dbReference type="PROSITE" id="PS51257">
    <property type="entry name" value="PROKAR_LIPOPROTEIN"/>
    <property type="match status" value="1"/>
</dbReference>
<protein>
    <submittedName>
        <fullName evidence="1">DUF4221 domain-containing protein</fullName>
    </submittedName>
</protein>
<dbReference type="AlphaFoldDB" id="A0A4V3ASM5"/>
<name>A0A4V3ASM5_9BACT</name>
<reference evidence="1 2" key="1">
    <citation type="submission" date="2019-03" db="EMBL/GenBank/DDBJ databases">
        <title>Algoriphagus aquimaris sp. nov., isolated form marine sediment in Pohang, Korea.</title>
        <authorList>
            <person name="Kim J."/>
            <person name="Yoon S.-H."/>
            <person name="Lee S.-S."/>
        </authorList>
    </citation>
    <scope>NUCLEOTIDE SEQUENCE [LARGE SCALE GENOMIC DNA]</scope>
    <source>
        <strain evidence="1 2">F21</strain>
    </source>
</reference>